<name>A8QFF9_BRUMA</name>
<organism evidence="1">
    <name type="scientific">Brugia malayi</name>
    <name type="common">Filarial nematode worm</name>
    <dbReference type="NCBI Taxonomy" id="6279"/>
    <lineage>
        <taxon>Eukaryota</taxon>
        <taxon>Metazoa</taxon>
        <taxon>Ecdysozoa</taxon>
        <taxon>Nematoda</taxon>
        <taxon>Chromadorea</taxon>
        <taxon>Rhabditida</taxon>
        <taxon>Spirurina</taxon>
        <taxon>Spiruromorpha</taxon>
        <taxon>Filarioidea</taxon>
        <taxon>Onchocercidae</taxon>
        <taxon>Brugia</taxon>
    </lineage>
</organism>
<sequence length="70" mass="8440">MCTLREFISDDDLDEAFRMLMNCSPHMIPIYNTVRIHRIKSIQHRNFAFSVIHLRNLNYGFYWAMILSEC</sequence>
<evidence type="ECO:0000313" key="1">
    <source>
        <dbReference type="EMBL" id="EDP29008.1"/>
    </source>
</evidence>
<protein>
    <submittedName>
        <fullName evidence="1">Uncharacterized protein</fullName>
    </submittedName>
</protein>
<proteinExistence type="predicted"/>
<dbReference type="EMBL" id="DS239473">
    <property type="protein sequence ID" value="EDP29008.1"/>
    <property type="molecule type" value="Genomic_DNA"/>
</dbReference>
<reference evidence="1" key="1">
    <citation type="journal article" date="2007" name="Science">
        <title>Draft genome of the filarial nematode parasite Brugia malayi.</title>
        <authorList>
            <person name="Ghedin E."/>
            <person name="Wang S."/>
            <person name="Spiro D."/>
            <person name="Caler E."/>
            <person name="Zhao Q."/>
            <person name="Crabtree J."/>
            <person name="Allen J.E."/>
            <person name="Delcher A.L."/>
            <person name="Guiliano D.B."/>
            <person name="Miranda-Saavedra D."/>
            <person name="Angiuoli S.V."/>
            <person name="Creasy T."/>
            <person name="Amedeo P."/>
            <person name="Haas B."/>
            <person name="El-Sayed N.M."/>
            <person name="Wortman J.R."/>
            <person name="Feldblyum T."/>
            <person name="Tallon L."/>
            <person name="Schatz M."/>
            <person name="Shumway M."/>
            <person name="Koo H."/>
            <person name="Salzberg S.L."/>
            <person name="Schobel S."/>
            <person name="Pertea M."/>
            <person name="Pop M."/>
            <person name="White O."/>
            <person name="Barton G.J."/>
            <person name="Carlow C.K."/>
            <person name="Crawford M.J."/>
            <person name="Daub J."/>
            <person name="Dimmic M.W."/>
            <person name="Estes C.F."/>
            <person name="Foster J.M."/>
            <person name="Ganatra M."/>
            <person name="Gregory W.F."/>
            <person name="Johnson N.M."/>
            <person name="Jin J."/>
            <person name="Komuniecki R."/>
            <person name="Korf I."/>
            <person name="Kumar S."/>
            <person name="Laney S."/>
            <person name="Li B.W."/>
            <person name="Li W."/>
            <person name="Lindblom T.H."/>
            <person name="Lustigman S."/>
            <person name="Ma D."/>
            <person name="Maina C.V."/>
            <person name="Martin D.M."/>
            <person name="McCarter J.P."/>
            <person name="McReynolds L."/>
            <person name="Mitreva M."/>
            <person name="Nutman T.B."/>
            <person name="Parkinson J."/>
            <person name="Peregrin-Alvarez J.M."/>
            <person name="Poole C."/>
            <person name="Ren Q."/>
            <person name="Saunders L."/>
            <person name="Sluder A.E."/>
            <person name="Smith K."/>
            <person name="Stanke M."/>
            <person name="Unnasch T.R."/>
            <person name="Ware J."/>
            <person name="Wei A.D."/>
            <person name="Weil G."/>
            <person name="Williams D.J."/>
            <person name="Zhang Y."/>
            <person name="Williams S.A."/>
            <person name="Fraser-Liggett C."/>
            <person name="Slatko B."/>
            <person name="Blaxter M.L."/>
            <person name="Scott A.L."/>
        </authorList>
    </citation>
    <scope>NUCLEOTIDE SEQUENCE [LARGE SCALE GENOMIC DNA]</scope>
</reference>
<accession>A8QFF9</accession>
<gene>
    <name evidence="1" type="ORF">Bm1_53380</name>
</gene>
<dbReference type="AlphaFoldDB" id="A8QFF9"/>